<gene>
    <name evidence="1" type="ORF">CRM94_03640</name>
</gene>
<comment type="caution">
    <text evidence="1">The sequence shown here is derived from an EMBL/GenBank/DDBJ whole genome shotgun (WGS) entry which is preliminary data.</text>
</comment>
<dbReference type="AlphaFoldDB" id="A0A2A7SCE4"/>
<dbReference type="PANTHER" id="PTHR45458:SF1">
    <property type="entry name" value="SHORT CHAIN DEHYDROGENASE"/>
    <property type="match status" value="1"/>
</dbReference>
<dbReference type="RefSeq" id="WP_096752305.1">
    <property type="nucleotide sequence ID" value="NZ_CADEPO010000007.1"/>
</dbReference>
<dbReference type="Pfam" id="PF00106">
    <property type="entry name" value="adh_short"/>
    <property type="match status" value="1"/>
</dbReference>
<evidence type="ECO:0000313" key="2">
    <source>
        <dbReference type="Proteomes" id="UP000220629"/>
    </source>
</evidence>
<protein>
    <submittedName>
        <fullName evidence="1">3-oxoacyl-ACP reductase</fullName>
    </submittedName>
</protein>
<dbReference type="SUPFAM" id="SSF51735">
    <property type="entry name" value="NAD(P)-binding Rossmann-fold domains"/>
    <property type="match status" value="1"/>
</dbReference>
<dbReference type="EMBL" id="PDDY01000001">
    <property type="protein sequence ID" value="PEH41327.1"/>
    <property type="molecule type" value="Genomic_DNA"/>
</dbReference>
<dbReference type="PRINTS" id="PR00081">
    <property type="entry name" value="GDHRDH"/>
</dbReference>
<organism evidence="1 2">
    <name type="scientific">Burkholderia gladioli</name>
    <name type="common">Pseudomonas marginata</name>
    <name type="synonym">Phytomonas marginata</name>
    <dbReference type="NCBI Taxonomy" id="28095"/>
    <lineage>
        <taxon>Bacteria</taxon>
        <taxon>Pseudomonadati</taxon>
        <taxon>Pseudomonadota</taxon>
        <taxon>Betaproteobacteria</taxon>
        <taxon>Burkholderiales</taxon>
        <taxon>Burkholderiaceae</taxon>
        <taxon>Burkholderia</taxon>
    </lineage>
</organism>
<accession>A0A2A7SCE4</accession>
<dbReference type="Proteomes" id="UP000220629">
    <property type="component" value="Unassembled WGS sequence"/>
</dbReference>
<dbReference type="GO" id="GO:0016616">
    <property type="term" value="F:oxidoreductase activity, acting on the CH-OH group of donors, NAD or NADP as acceptor"/>
    <property type="evidence" value="ECO:0007669"/>
    <property type="project" value="TreeGrafter"/>
</dbReference>
<dbReference type="PANTHER" id="PTHR45458">
    <property type="entry name" value="SHORT-CHAIN DEHYDROGENASE/REDUCTASE SDR"/>
    <property type="match status" value="1"/>
</dbReference>
<dbReference type="Gene3D" id="3.40.50.720">
    <property type="entry name" value="NAD(P)-binding Rossmann-like Domain"/>
    <property type="match status" value="1"/>
</dbReference>
<name>A0A2A7SCE4_BURGA</name>
<sequence>MSKASTVLIVGASRGLGLALAEEYCRRGARVIATVRGPSPALDALRARHPDTLAIEAGIDMADADSARLLRERLGTRRLDILFVNAGIARSIGLTPGNAPEADFLEMMRVNAFSPVRLIEGLEDGVEPDGTIAIMSSELASIANNPGGWDLYSASKAALNMLVKCHLAHRPGNRRAVLLVAPGWVRTEMGGEEASLSIEESIPKVVEMVERNRGKAGLRFVDRFGETLPW</sequence>
<evidence type="ECO:0000313" key="1">
    <source>
        <dbReference type="EMBL" id="PEH41327.1"/>
    </source>
</evidence>
<reference evidence="2" key="1">
    <citation type="submission" date="2017-09" db="EMBL/GenBank/DDBJ databases">
        <title>FDA dAtabase for Regulatory Grade micrObial Sequences (FDA-ARGOS): Supporting development and validation of Infectious Disease Dx tests.</title>
        <authorList>
            <person name="Minogue T."/>
            <person name="Wolcott M."/>
            <person name="Wasieloski L."/>
            <person name="Aguilar W."/>
            <person name="Moore D."/>
            <person name="Tallon L."/>
            <person name="Sadzewicz L."/>
            <person name="Ott S."/>
            <person name="Zhao X."/>
            <person name="Nagaraj S."/>
            <person name="Vavikolanu K."/>
            <person name="Aluvathingal J."/>
            <person name="Nadendla S."/>
            <person name="Sichtig H."/>
        </authorList>
    </citation>
    <scope>NUCLEOTIDE SEQUENCE [LARGE SCALE GENOMIC DNA]</scope>
    <source>
        <strain evidence="2">FDAARGOS_390</strain>
    </source>
</reference>
<proteinExistence type="predicted"/>
<dbReference type="InterPro" id="IPR036291">
    <property type="entry name" value="NAD(P)-bd_dom_sf"/>
</dbReference>
<dbReference type="InterPro" id="IPR002347">
    <property type="entry name" value="SDR_fam"/>
</dbReference>
<dbReference type="InterPro" id="IPR052184">
    <property type="entry name" value="SDR_enzymes"/>
</dbReference>